<comment type="caution">
    <text evidence="4">The sequence shown here is derived from an EMBL/GenBank/DDBJ whole genome shotgun (WGS) entry which is preliminary data.</text>
</comment>
<evidence type="ECO:0000259" key="3">
    <source>
        <dbReference type="PROSITE" id="PS51462"/>
    </source>
</evidence>
<evidence type="ECO:0000256" key="1">
    <source>
        <dbReference type="ARBA" id="ARBA00001946"/>
    </source>
</evidence>
<comment type="cofactor">
    <cofactor evidence="1">
        <name>Mg(2+)</name>
        <dbReference type="ChEBI" id="CHEBI:18420"/>
    </cofactor>
</comment>
<evidence type="ECO:0000313" key="4">
    <source>
        <dbReference type="EMBL" id="KKK51364.1"/>
    </source>
</evidence>
<keyword evidence="2" id="KW-0378">Hydrolase</keyword>
<feature type="domain" description="Nudix hydrolase" evidence="3">
    <location>
        <begin position="1"/>
        <end position="134"/>
    </location>
</feature>
<organism evidence="4">
    <name type="scientific">marine sediment metagenome</name>
    <dbReference type="NCBI Taxonomy" id="412755"/>
    <lineage>
        <taxon>unclassified sequences</taxon>
        <taxon>metagenomes</taxon>
        <taxon>ecological metagenomes</taxon>
    </lineage>
</organism>
<dbReference type="PANTHER" id="PTHR43046">
    <property type="entry name" value="GDP-MANNOSE MANNOSYL HYDROLASE"/>
    <property type="match status" value="1"/>
</dbReference>
<protein>
    <recommendedName>
        <fullName evidence="3">Nudix hydrolase domain-containing protein</fullName>
    </recommendedName>
</protein>
<accession>A0A0F8YB74</accession>
<reference evidence="4" key="1">
    <citation type="journal article" date="2015" name="Nature">
        <title>Complex archaea that bridge the gap between prokaryotes and eukaryotes.</title>
        <authorList>
            <person name="Spang A."/>
            <person name="Saw J.H."/>
            <person name="Jorgensen S.L."/>
            <person name="Zaremba-Niedzwiedzka K."/>
            <person name="Martijn J."/>
            <person name="Lind A.E."/>
            <person name="van Eijk R."/>
            <person name="Schleper C."/>
            <person name="Guy L."/>
            <person name="Ettema T.J."/>
        </authorList>
    </citation>
    <scope>NUCLEOTIDE SEQUENCE</scope>
</reference>
<dbReference type="InterPro" id="IPR000086">
    <property type="entry name" value="NUDIX_hydrolase_dom"/>
</dbReference>
<dbReference type="EMBL" id="LAZR01067546">
    <property type="protein sequence ID" value="KKK51364.1"/>
    <property type="molecule type" value="Genomic_DNA"/>
</dbReference>
<gene>
    <name evidence="4" type="ORF">LCGC14_3115690</name>
</gene>
<name>A0A0F8YB74_9ZZZZ</name>
<proteinExistence type="predicted"/>
<dbReference type="Pfam" id="PF00293">
    <property type="entry name" value="NUDIX"/>
    <property type="match status" value="1"/>
</dbReference>
<dbReference type="SUPFAM" id="SSF55811">
    <property type="entry name" value="Nudix"/>
    <property type="match status" value="1"/>
</dbReference>
<dbReference type="AlphaFoldDB" id="A0A0F8YB74"/>
<dbReference type="PANTHER" id="PTHR43046:SF14">
    <property type="entry name" value="MUTT_NUDIX FAMILY PROTEIN"/>
    <property type="match status" value="1"/>
</dbReference>
<dbReference type="Gene3D" id="3.90.79.10">
    <property type="entry name" value="Nucleoside Triphosphate Pyrophosphohydrolase"/>
    <property type="match status" value="1"/>
</dbReference>
<sequence>MPAIHLLGRVALISNGHILLAHGIGAKNTFLPGGHVEYNETVKNTILRELREEFDGEVQIEGFIGVVEHSFEYHSQPYYELNLLFSGRLLNYDYTQIPKSLESHLEFYWQRIDKLREANLLPPPLLTIIPSYYRDGKSSLWTSTIENEKE</sequence>
<evidence type="ECO:0000256" key="2">
    <source>
        <dbReference type="ARBA" id="ARBA00022801"/>
    </source>
</evidence>
<dbReference type="PROSITE" id="PS51462">
    <property type="entry name" value="NUDIX"/>
    <property type="match status" value="1"/>
</dbReference>
<dbReference type="InterPro" id="IPR015797">
    <property type="entry name" value="NUDIX_hydrolase-like_dom_sf"/>
</dbReference>
<dbReference type="GO" id="GO:0016787">
    <property type="term" value="F:hydrolase activity"/>
    <property type="evidence" value="ECO:0007669"/>
    <property type="project" value="UniProtKB-KW"/>
</dbReference>